<dbReference type="EMBL" id="QDAG01000003">
    <property type="protein sequence ID" value="KAE8129285.1"/>
    <property type="molecule type" value="Genomic_DNA"/>
</dbReference>
<reference evidence="2 3" key="1">
    <citation type="submission" date="2018-04" db="EMBL/GenBank/DDBJ databases">
        <authorList>
            <person name="Eckel V.P."/>
            <person name="Vogel R.F."/>
        </authorList>
    </citation>
    <scope>NUCLEOTIDE SEQUENCE [LARGE SCALE GENOMIC DNA]</scope>
    <source>
        <strain evidence="3">TMW 2.1764</strain>
    </source>
</reference>
<organism evidence="2 3">
    <name type="scientific">Bifidobacterium tibiigranuli</name>
    <dbReference type="NCBI Taxonomy" id="2172043"/>
    <lineage>
        <taxon>Bacteria</taxon>
        <taxon>Bacillati</taxon>
        <taxon>Actinomycetota</taxon>
        <taxon>Actinomycetes</taxon>
        <taxon>Bifidobacteriales</taxon>
        <taxon>Bifidobacteriaceae</taxon>
        <taxon>Bifidobacterium</taxon>
    </lineage>
</organism>
<proteinExistence type="predicted"/>
<protein>
    <submittedName>
        <fullName evidence="2">DMT family transporter</fullName>
    </submittedName>
</protein>
<feature type="transmembrane region" description="Helical" evidence="1">
    <location>
        <begin position="6"/>
        <end position="25"/>
    </location>
</feature>
<dbReference type="Proteomes" id="UP000325415">
    <property type="component" value="Unassembled WGS sequence"/>
</dbReference>
<dbReference type="Pfam" id="PF04657">
    <property type="entry name" value="DMT_YdcZ"/>
    <property type="match status" value="2"/>
</dbReference>
<feature type="transmembrane region" description="Helical" evidence="1">
    <location>
        <begin position="239"/>
        <end position="258"/>
    </location>
</feature>
<keyword evidence="1" id="KW-0812">Transmembrane</keyword>
<feature type="transmembrane region" description="Helical" evidence="1">
    <location>
        <begin position="101"/>
        <end position="123"/>
    </location>
</feature>
<dbReference type="InterPro" id="IPR006750">
    <property type="entry name" value="YdcZ"/>
</dbReference>
<dbReference type="AlphaFoldDB" id="A0A5N6S4I3"/>
<feature type="transmembrane region" description="Helical" evidence="1">
    <location>
        <begin position="37"/>
        <end position="59"/>
    </location>
</feature>
<feature type="transmembrane region" description="Helical" evidence="1">
    <location>
        <begin position="270"/>
        <end position="292"/>
    </location>
</feature>
<keyword evidence="3" id="KW-1185">Reference proteome</keyword>
<dbReference type="GO" id="GO:0005886">
    <property type="term" value="C:plasma membrane"/>
    <property type="evidence" value="ECO:0007669"/>
    <property type="project" value="TreeGrafter"/>
</dbReference>
<keyword evidence="1" id="KW-0472">Membrane</keyword>
<feature type="transmembrane region" description="Helical" evidence="1">
    <location>
        <begin position="209"/>
        <end position="227"/>
    </location>
</feature>
<gene>
    <name evidence="2" type="ORF">DDE84_04280</name>
</gene>
<dbReference type="GeneID" id="78126903"/>
<evidence type="ECO:0000313" key="2">
    <source>
        <dbReference type="EMBL" id="KAE8129285.1"/>
    </source>
</evidence>
<keyword evidence="1" id="KW-1133">Transmembrane helix</keyword>
<feature type="transmembrane region" description="Helical" evidence="1">
    <location>
        <begin position="170"/>
        <end position="189"/>
    </location>
</feature>
<sequence length="321" mass="33699">MNNALTILWMLMGVAAGTLLPLQNTVNTRLAKGLRSIVLATGVSFAVGTMFLGLVLLALRQHLPWDETFARQPAWIWLGGLFGVSFFTVNIVLMRYFGASITVVLAICGQVIGGLIIDVFGIFDVTRQSLSFGRLASTVLVVIGAILVNMTTHLHTDAHSDANDTARPRIVRRILLPVAGVLGGCLSAAQTTVNGRLGTVLGSPEAASFASFSVGVTCIALFILVTIRSHTHILATAAALPWWAWAGGGVLGALYVLANAIDAPLLGTSLTVSVVLFGQIVGGLTIDHFGLLGLARRPVTTQRVIGAALVLIGIGLTRFAL</sequence>
<dbReference type="PANTHER" id="PTHR34821">
    <property type="entry name" value="INNER MEMBRANE PROTEIN YDCZ"/>
    <property type="match status" value="1"/>
</dbReference>
<feature type="transmembrane region" description="Helical" evidence="1">
    <location>
        <begin position="74"/>
        <end position="94"/>
    </location>
</feature>
<evidence type="ECO:0000313" key="3">
    <source>
        <dbReference type="Proteomes" id="UP000325415"/>
    </source>
</evidence>
<accession>A0A5N6S4I3</accession>
<dbReference type="RefSeq" id="WP_152580485.1">
    <property type="nucleotide sequence ID" value="NZ_QDAG01000003.1"/>
</dbReference>
<comment type="caution">
    <text evidence="2">The sequence shown here is derived from an EMBL/GenBank/DDBJ whole genome shotgun (WGS) entry which is preliminary data.</text>
</comment>
<name>A0A5N6S4I3_9BIFI</name>
<dbReference type="OrthoDB" id="6463253at2"/>
<dbReference type="PANTHER" id="PTHR34821:SF2">
    <property type="entry name" value="INNER MEMBRANE PROTEIN YDCZ"/>
    <property type="match status" value="1"/>
</dbReference>
<feature type="transmembrane region" description="Helical" evidence="1">
    <location>
        <begin position="129"/>
        <end position="149"/>
    </location>
</feature>
<evidence type="ECO:0000256" key="1">
    <source>
        <dbReference type="SAM" id="Phobius"/>
    </source>
</evidence>